<reference evidence="1 2" key="1">
    <citation type="journal article" date="2019" name="Int. J. Syst. Evol. Microbiol.">
        <title>The Global Catalogue of Microorganisms (GCM) 10K type strain sequencing project: providing services to taxonomists for standard genome sequencing and annotation.</title>
        <authorList>
            <consortium name="The Broad Institute Genomics Platform"/>
            <consortium name="The Broad Institute Genome Sequencing Center for Infectious Disease"/>
            <person name="Wu L."/>
            <person name="Ma J."/>
        </authorList>
    </citation>
    <scope>NUCLEOTIDE SEQUENCE [LARGE SCALE GENOMIC DNA]</scope>
    <source>
        <strain evidence="1 2">CGMCC 1.10390</strain>
    </source>
</reference>
<proteinExistence type="predicted"/>
<protein>
    <submittedName>
        <fullName evidence="1">Uncharacterized protein</fullName>
    </submittedName>
</protein>
<comment type="caution">
    <text evidence="1">The sequence shown here is derived from an EMBL/GenBank/DDBJ whole genome shotgun (WGS) entry which is preliminary data.</text>
</comment>
<dbReference type="AlphaFoldDB" id="A0ABD6DKF2"/>
<evidence type="ECO:0000313" key="2">
    <source>
        <dbReference type="Proteomes" id="UP001597034"/>
    </source>
</evidence>
<gene>
    <name evidence="1" type="ORF">ACFSBL_13355</name>
</gene>
<dbReference type="RefSeq" id="WP_256401246.1">
    <property type="nucleotide sequence ID" value="NZ_JANHJR010000003.1"/>
</dbReference>
<dbReference type="Proteomes" id="UP001597034">
    <property type="component" value="Unassembled WGS sequence"/>
</dbReference>
<evidence type="ECO:0000313" key="1">
    <source>
        <dbReference type="EMBL" id="MFD1646672.1"/>
    </source>
</evidence>
<keyword evidence="2" id="KW-1185">Reference proteome</keyword>
<organism evidence="1 2">
    <name type="scientific">Haloarchaeobius litoreus</name>
    <dbReference type="NCBI Taxonomy" id="755306"/>
    <lineage>
        <taxon>Archaea</taxon>
        <taxon>Methanobacteriati</taxon>
        <taxon>Methanobacteriota</taxon>
        <taxon>Stenosarchaea group</taxon>
        <taxon>Halobacteria</taxon>
        <taxon>Halobacteriales</taxon>
        <taxon>Halorubellaceae</taxon>
        <taxon>Haloarchaeobius</taxon>
    </lineage>
</organism>
<accession>A0ABD6DKF2</accession>
<dbReference type="EMBL" id="JBHUDO010000003">
    <property type="protein sequence ID" value="MFD1646672.1"/>
    <property type="molecule type" value="Genomic_DNA"/>
</dbReference>
<sequence length="114" mass="12414">MTRVPVESYDTLDSTSEISGKGAAVIAELMNKGIDTVVYIPGWMADDNDLKPVAGGKTLYVATVEDYSAKAWKVSQSDGTSEFVAKSQAVVFDRRSFEIETPQQRLGEFAGESR</sequence>
<name>A0ABD6DKF2_9EURY</name>